<dbReference type="EMBL" id="LVYD01000054">
    <property type="protein sequence ID" value="OQP62009.1"/>
    <property type="molecule type" value="Genomic_DNA"/>
</dbReference>
<sequence>MGSQFKKHIKPSPFLTIYKEHFKKPNPMRLQTLSFALFLLALCACSKSNDTGSQPLTALTDVQYGTAPDSGGVSTPLLMDVYFPTGATTAGHYPLVVMIHGGSFVSGDKSDEKTHCSILADSGFVAVSINYRLGWRTGPSQCTGDTASKRLAVYRAMQDANAALRFLVSKAGSYAIDTSWIFIGGNSAGSGTALTTTYIPDAVAQQLCVAERAQLGPLNTSGNNLTNAFSIKGVANLWGALPDSNLVSGSTARPMISFHGTYDGVVPYDFGYANSCSNYGVEYGSACLTRRVYAAKKPYQLYLKVGGGHGPSEYGPAFTMPRAAAFFKKLVKGEAITNKVEMD</sequence>
<reference evidence="3 4" key="1">
    <citation type="submission" date="2016-03" db="EMBL/GenBank/DDBJ databases">
        <title>Niastella vici sp. nov., isolated from farmland soil.</title>
        <authorList>
            <person name="Chen L."/>
            <person name="Wang D."/>
            <person name="Yang S."/>
            <person name="Wang G."/>
        </authorList>
    </citation>
    <scope>NUCLEOTIDE SEQUENCE [LARGE SCALE GENOMIC DNA]</scope>
    <source>
        <strain evidence="3 4">DJ57</strain>
    </source>
</reference>
<dbReference type="AlphaFoldDB" id="A0A1V9FUG1"/>
<dbReference type="InterPro" id="IPR049492">
    <property type="entry name" value="BD-FAE-like_dom"/>
</dbReference>
<evidence type="ECO:0000259" key="2">
    <source>
        <dbReference type="Pfam" id="PF20434"/>
    </source>
</evidence>
<name>A0A1V9FUG1_9BACT</name>
<evidence type="ECO:0000313" key="4">
    <source>
        <dbReference type="Proteomes" id="UP000192796"/>
    </source>
</evidence>
<protein>
    <recommendedName>
        <fullName evidence="2">BD-FAE-like domain-containing protein</fullName>
    </recommendedName>
</protein>
<accession>A0A1V9FUG1</accession>
<dbReference type="Gene3D" id="3.40.50.1820">
    <property type="entry name" value="alpha/beta hydrolase"/>
    <property type="match status" value="1"/>
</dbReference>
<evidence type="ECO:0000313" key="3">
    <source>
        <dbReference type="EMBL" id="OQP62009.1"/>
    </source>
</evidence>
<keyword evidence="4" id="KW-1185">Reference proteome</keyword>
<gene>
    <name evidence="3" type="ORF">A3860_30460</name>
</gene>
<feature type="domain" description="BD-FAE-like" evidence="2">
    <location>
        <begin position="79"/>
        <end position="199"/>
    </location>
</feature>
<evidence type="ECO:0000256" key="1">
    <source>
        <dbReference type="ARBA" id="ARBA00022801"/>
    </source>
</evidence>
<dbReference type="Pfam" id="PF20434">
    <property type="entry name" value="BD-FAE"/>
    <property type="match status" value="1"/>
</dbReference>
<dbReference type="InterPro" id="IPR050300">
    <property type="entry name" value="GDXG_lipolytic_enzyme"/>
</dbReference>
<proteinExistence type="predicted"/>
<keyword evidence="1" id="KW-0378">Hydrolase</keyword>
<dbReference type="Proteomes" id="UP000192796">
    <property type="component" value="Unassembled WGS sequence"/>
</dbReference>
<dbReference type="STRING" id="1703345.A3860_30460"/>
<comment type="caution">
    <text evidence="3">The sequence shown here is derived from an EMBL/GenBank/DDBJ whole genome shotgun (WGS) entry which is preliminary data.</text>
</comment>
<dbReference type="GO" id="GO:0016787">
    <property type="term" value="F:hydrolase activity"/>
    <property type="evidence" value="ECO:0007669"/>
    <property type="project" value="UniProtKB-KW"/>
</dbReference>
<dbReference type="PANTHER" id="PTHR48081">
    <property type="entry name" value="AB HYDROLASE SUPERFAMILY PROTEIN C4A8.06C"/>
    <property type="match status" value="1"/>
</dbReference>
<dbReference type="InterPro" id="IPR029058">
    <property type="entry name" value="AB_hydrolase_fold"/>
</dbReference>
<dbReference type="SUPFAM" id="SSF53474">
    <property type="entry name" value="alpha/beta-Hydrolases"/>
    <property type="match status" value="1"/>
</dbReference>
<organism evidence="3 4">
    <name type="scientific">Niastella vici</name>
    <dbReference type="NCBI Taxonomy" id="1703345"/>
    <lineage>
        <taxon>Bacteria</taxon>
        <taxon>Pseudomonadati</taxon>
        <taxon>Bacteroidota</taxon>
        <taxon>Chitinophagia</taxon>
        <taxon>Chitinophagales</taxon>
        <taxon>Chitinophagaceae</taxon>
        <taxon>Niastella</taxon>
    </lineage>
</organism>